<accession>A0ABU1DKE4</accession>
<feature type="domain" description="OmpA-like" evidence="3">
    <location>
        <begin position="236"/>
        <end position="362"/>
    </location>
</feature>
<dbReference type="Pfam" id="PF00691">
    <property type="entry name" value="OmpA"/>
    <property type="match status" value="1"/>
</dbReference>
<gene>
    <name evidence="4" type="ORF">IHQ68_18455</name>
</gene>
<feature type="region of interest" description="Disordered" evidence="2">
    <location>
        <begin position="1"/>
        <end position="63"/>
    </location>
</feature>
<dbReference type="SUPFAM" id="SSF103088">
    <property type="entry name" value="OmpA-like"/>
    <property type="match status" value="1"/>
</dbReference>
<dbReference type="PANTHER" id="PTHR30329">
    <property type="entry name" value="STATOR ELEMENT OF FLAGELLAR MOTOR COMPLEX"/>
    <property type="match status" value="1"/>
</dbReference>
<evidence type="ECO:0000313" key="5">
    <source>
        <dbReference type="Proteomes" id="UP001181622"/>
    </source>
</evidence>
<dbReference type="PROSITE" id="PS51123">
    <property type="entry name" value="OMPA_2"/>
    <property type="match status" value="1"/>
</dbReference>
<dbReference type="InterPro" id="IPR050330">
    <property type="entry name" value="Bact_OuterMem_StrucFunc"/>
</dbReference>
<name>A0ABU1DKE4_9HYPH</name>
<sequence length="362" mass="41917">MKGGDKADDRQDRQDRRDDAREERRDDRQQEKIDRLRDKNQSLQDRIRENRKDGGDRDRNGGIDVNIRLDALKNQRRERRDGDRVIITEPGGRTIIREGGRTIIRRDETARFRIDARDVREERRGGEIRTVVTRPDGSRVITITDEDGRLLRRIRESGGREYVLIDNSPRGGRGRDGYFVDLDIAPPRISIPRERYIVDADRASEEDIYEAFDAEPVARPERSYSLDEIRQSEPLRQYVRSVDLDAITFDTGSWEVRDDQIGKLEKVGKAMEQAIKKNPRTVFMIEGHTDAVGSDEDNLSLSDRRAESVAEVITKYFDVPAENLTTQGYGEKYLKVQTDGPEERNRRVTMRNITSLLSSENR</sequence>
<feature type="compositionally biased region" description="Basic and acidic residues" evidence="2">
    <location>
        <begin position="1"/>
        <end position="61"/>
    </location>
</feature>
<dbReference type="Proteomes" id="UP001181622">
    <property type="component" value="Unassembled WGS sequence"/>
</dbReference>
<keyword evidence="1" id="KW-0472">Membrane</keyword>
<dbReference type="EMBL" id="JADBEO010000059">
    <property type="protein sequence ID" value="MDR4308606.1"/>
    <property type="molecule type" value="Genomic_DNA"/>
</dbReference>
<evidence type="ECO:0000256" key="1">
    <source>
        <dbReference type="PROSITE-ProRule" id="PRU00473"/>
    </source>
</evidence>
<organism evidence="4 5">
    <name type="scientific">Chelatococcus sambhunathii</name>
    <dbReference type="NCBI Taxonomy" id="363953"/>
    <lineage>
        <taxon>Bacteria</taxon>
        <taxon>Pseudomonadati</taxon>
        <taxon>Pseudomonadota</taxon>
        <taxon>Alphaproteobacteria</taxon>
        <taxon>Hyphomicrobiales</taxon>
        <taxon>Chelatococcaceae</taxon>
        <taxon>Chelatococcus</taxon>
    </lineage>
</organism>
<dbReference type="Gene3D" id="3.30.1330.60">
    <property type="entry name" value="OmpA-like domain"/>
    <property type="match status" value="1"/>
</dbReference>
<evidence type="ECO:0000259" key="3">
    <source>
        <dbReference type="PROSITE" id="PS51123"/>
    </source>
</evidence>
<proteinExistence type="predicted"/>
<reference evidence="4" key="1">
    <citation type="submission" date="2020-10" db="EMBL/GenBank/DDBJ databases">
        <authorList>
            <person name="Abbas A."/>
            <person name="Razzaq R."/>
            <person name="Waqas M."/>
            <person name="Abbas N."/>
            <person name="Nielsen T.K."/>
            <person name="Hansen L.H."/>
            <person name="Hussain S."/>
            <person name="Shahid M."/>
        </authorList>
    </citation>
    <scope>NUCLEOTIDE SEQUENCE</scope>
    <source>
        <strain evidence="4">S14</strain>
    </source>
</reference>
<dbReference type="InterPro" id="IPR006665">
    <property type="entry name" value="OmpA-like"/>
</dbReference>
<dbReference type="InterPro" id="IPR036737">
    <property type="entry name" value="OmpA-like_sf"/>
</dbReference>
<keyword evidence="5" id="KW-1185">Reference proteome</keyword>
<protein>
    <submittedName>
        <fullName evidence="4">OmpA family protein</fullName>
    </submittedName>
</protein>
<dbReference type="PANTHER" id="PTHR30329:SF21">
    <property type="entry name" value="LIPOPROTEIN YIAD-RELATED"/>
    <property type="match status" value="1"/>
</dbReference>
<evidence type="ECO:0000256" key="2">
    <source>
        <dbReference type="SAM" id="MobiDB-lite"/>
    </source>
</evidence>
<comment type="caution">
    <text evidence="4">The sequence shown here is derived from an EMBL/GenBank/DDBJ whole genome shotgun (WGS) entry which is preliminary data.</text>
</comment>
<dbReference type="CDD" id="cd07185">
    <property type="entry name" value="OmpA_C-like"/>
    <property type="match status" value="1"/>
</dbReference>
<evidence type="ECO:0000313" key="4">
    <source>
        <dbReference type="EMBL" id="MDR4308606.1"/>
    </source>
</evidence>